<dbReference type="RefSeq" id="WP_338052359.1">
    <property type="nucleotide sequence ID" value="NZ_JARGYD010000004.1"/>
</dbReference>
<dbReference type="SUPFAM" id="SSF54593">
    <property type="entry name" value="Glyoxalase/Bleomycin resistance protein/Dihydroxybiphenyl dioxygenase"/>
    <property type="match status" value="1"/>
</dbReference>
<evidence type="ECO:0000313" key="3">
    <source>
        <dbReference type="Proteomes" id="UP001595632"/>
    </source>
</evidence>
<evidence type="ECO:0000259" key="1">
    <source>
        <dbReference type="Pfam" id="PF13468"/>
    </source>
</evidence>
<feature type="domain" description="Glyoxalase-like" evidence="1">
    <location>
        <begin position="7"/>
        <end position="177"/>
    </location>
</feature>
<dbReference type="Gene3D" id="3.10.180.10">
    <property type="entry name" value="2,3-Dihydroxybiphenyl 1,2-Dioxygenase, domain 1"/>
    <property type="match status" value="1"/>
</dbReference>
<dbReference type="Pfam" id="PF13468">
    <property type="entry name" value="Glyoxalase_3"/>
    <property type="match status" value="1"/>
</dbReference>
<keyword evidence="3" id="KW-1185">Reference proteome</keyword>
<gene>
    <name evidence="2" type="ORF">ACFOGP_09325</name>
</gene>
<dbReference type="Proteomes" id="UP001595632">
    <property type="component" value="Unassembled WGS sequence"/>
</dbReference>
<organism evidence="2 3">
    <name type="scientific">Psychromarinibacter halotolerans</name>
    <dbReference type="NCBI Taxonomy" id="1775175"/>
    <lineage>
        <taxon>Bacteria</taxon>
        <taxon>Pseudomonadati</taxon>
        <taxon>Pseudomonadota</taxon>
        <taxon>Alphaproteobacteria</taxon>
        <taxon>Rhodobacterales</taxon>
        <taxon>Paracoccaceae</taxon>
        <taxon>Psychromarinibacter</taxon>
    </lineage>
</organism>
<accession>A0ABV7GMU5</accession>
<reference evidence="3" key="1">
    <citation type="journal article" date="2019" name="Int. J. Syst. Evol. Microbiol.">
        <title>The Global Catalogue of Microorganisms (GCM) 10K type strain sequencing project: providing services to taxonomists for standard genome sequencing and annotation.</title>
        <authorList>
            <consortium name="The Broad Institute Genomics Platform"/>
            <consortium name="The Broad Institute Genome Sequencing Center for Infectious Disease"/>
            <person name="Wu L."/>
            <person name="Ma J."/>
        </authorList>
    </citation>
    <scope>NUCLEOTIDE SEQUENCE [LARGE SCALE GENOMIC DNA]</scope>
    <source>
        <strain evidence="3">KCTC 52366</strain>
    </source>
</reference>
<name>A0ABV7GMU5_9RHOB</name>
<comment type="caution">
    <text evidence="2">The sequence shown here is derived from an EMBL/GenBank/DDBJ whole genome shotgun (WGS) entry which is preliminary data.</text>
</comment>
<protein>
    <submittedName>
        <fullName evidence="2">VOC family protein</fullName>
    </submittedName>
</protein>
<evidence type="ECO:0000313" key="2">
    <source>
        <dbReference type="EMBL" id="MFC3142909.1"/>
    </source>
</evidence>
<dbReference type="InterPro" id="IPR029068">
    <property type="entry name" value="Glyas_Bleomycin-R_OHBP_Dase"/>
</dbReference>
<dbReference type="EMBL" id="JBHRTB010000010">
    <property type="protein sequence ID" value="MFC3142909.1"/>
    <property type="molecule type" value="Genomic_DNA"/>
</dbReference>
<dbReference type="InterPro" id="IPR025870">
    <property type="entry name" value="Glyoxalase-like_dom"/>
</dbReference>
<sequence length="206" mass="21764">MTFMAELDHFALSASTLEEGVAAVEAALGVPLAGGGRHEKMGTHNRLLGLGPVYLEVIAIDPDGIDPGRPRPFDLDNFSGAPRLTNWIARTDDLDAALAAAPAAAGPATEMSRGSLVWHMGVPVDGKLPFSGAFPAIIQWPEGVHPSQTLPDAGCRLKRLEISHPDADALRDALSKVFTTMPVVLHQGPLAMRAEIETPGGLRVLE</sequence>
<proteinExistence type="predicted"/>